<dbReference type="HAMAP" id="MF_00727">
    <property type="entry name" value="Tgl"/>
    <property type="match status" value="1"/>
</dbReference>
<evidence type="ECO:0000256" key="3">
    <source>
        <dbReference type="ARBA" id="ARBA00023315"/>
    </source>
</evidence>
<evidence type="ECO:0000256" key="2">
    <source>
        <dbReference type="ARBA" id="ARBA00022969"/>
    </source>
</evidence>
<reference evidence="4 5" key="1">
    <citation type="submission" date="2021-05" db="EMBL/GenBank/DDBJ databases">
        <title>Novel Bacillus species.</title>
        <authorList>
            <person name="Liu G."/>
        </authorList>
    </citation>
    <scope>NUCLEOTIDE SEQUENCE [LARGE SCALE GENOMIC DNA]</scope>
    <source>
        <strain evidence="4 5">FJAT-49732</strain>
    </source>
</reference>
<dbReference type="NCBIfam" id="NF002869">
    <property type="entry name" value="PRK03187.1"/>
    <property type="match status" value="1"/>
</dbReference>
<dbReference type="AlphaFoldDB" id="A0A942TLA5"/>
<keyword evidence="3 4" id="KW-0012">Acyltransferase</keyword>
<keyword evidence="2" id="KW-0749">Sporulation</keyword>
<accession>A0A942TLA5</accession>
<dbReference type="InterPro" id="IPR020916">
    <property type="entry name" value="Gln_gamma-glutamylTfrase_bac"/>
</dbReference>
<dbReference type="RefSeq" id="WP_213109108.1">
    <property type="nucleotide sequence ID" value="NZ_JAGYPJ010000001.1"/>
</dbReference>
<dbReference type="Proteomes" id="UP000682713">
    <property type="component" value="Unassembled WGS sequence"/>
</dbReference>
<evidence type="ECO:0000313" key="4">
    <source>
        <dbReference type="EMBL" id="MBS4198339.1"/>
    </source>
</evidence>
<dbReference type="Pfam" id="PF20085">
    <property type="entry name" value="TGL"/>
    <property type="match status" value="1"/>
</dbReference>
<comment type="caution">
    <text evidence="4">The sequence shown here is derived from an EMBL/GenBank/DDBJ whole genome shotgun (WGS) entry which is preliminary data.</text>
</comment>
<evidence type="ECO:0000313" key="5">
    <source>
        <dbReference type="Proteomes" id="UP000682713"/>
    </source>
</evidence>
<keyword evidence="5" id="KW-1185">Reference proteome</keyword>
<dbReference type="EMBL" id="JAGYPJ010000001">
    <property type="protein sequence ID" value="MBS4198339.1"/>
    <property type="molecule type" value="Genomic_DNA"/>
</dbReference>
<proteinExistence type="inferred from homology"/>
<dbReference type="GO" id="GO:0030435">
    <property type="term" value="P:sporulation resulting in formation of a cellular spore"/>
    <property type="evidence" value="ECO:0007669"/>
    <property type="project" value="UniProtKB-KW"/>
</dbReference>
<dbReference type="GO" id="GO:0003810">
    <property type="term" value="F:protein-glutamine gamma-glutamyltransferase activity"/>
    <property type="evidence" value="ECO:0007669"/>
    <property type="project" value="UniProtKB-EC"/>
</dbReference>
<sequence>MIQISGMPFQQSDAWPKGSIESDIIQRMQDDSAVYLYKSIDELTFEIKLRKNIIEGAIVMDQGDAEFASFEKSYCNPEYWNLTYVGGFQLRSDVKPSEAILDIYKNSSLYAYECSTGMIIIYYYAVLRSIGEHLFNQLFQNIYLYSWHSDSDLGIHSIHSDHFIPGDVVYFQNPDVDPEMSWWRGENAVDLGDGTFFGHGLGINNAVDMINALNEKRKPGSIQSAYLTNSVARPSFKHLAHLSKIQRSYSAYKFQHFVIHHNESSISFYKYLQYLKMFYHQMTNMNPI</sequence>
<evidence type="ECO:0000256" key="1">
    <source>
        <dbReference type="ARBA" id="ARBA00022679"/>
    </source>
</evidence>
<organism evidence="4 5">
    <name type="scientific">Lederbergia citrisecunda</name>
    <dbReference type="NCBI Taxonomy" id="2833583"/>
    <lineage>
        <taxon>Bacteria</taxon>
        <taxon>Bacillati</taxon>
        <taxon>Bacillota</taxon>
        <taxon>Bacilli</taxon>
        <taxon>Bacillales</taxon>
        <taxon>Bacillaceae</taxon>
        <taxon>Lederbergia</taxon>
    </lineage>
</organism>
<dbReference type="EC" id="2.3.2.13" evidence="4"/>
<gene>
    <name evidence="4" type="ORF">KHA93_01525</name>
</gene>
<name>A0A942TLA5_9BACI</name>
<keyword evidence="1 4" id="KW-0808">Transferase</keyword>
<protein>
    <submittedName>
        <fullName evidence="4">Protein-glutamine gamma-glutamyltransferase</fullName>
        <ecNumber evidence="4">2.3.2.13</ecNumber>
    </submittedName>
</protein>